<proteinExistence type="predicted"/>
<comment type="caution">
    <text evidence="2">The sequence shown here is derived from an EMBL/GenBank/DDBJ whole genome shotgun (WGS) entry which is preliminary data.</text>
</comment>
<keyword evidence="2" id="KW-0547">Nucleotide-binding</keyword>
<organism evidence="2 3">
    <name type="scientific">Oceanobacillus picturae</name>
    <dbReference type="NCBI Taxonomy" id="171693"/>
    <lineage>
        <taxon>Bacteria</taxon>
        <taxon>Bacillati</taxon>
        <taxon>Bacillota</taxon>
        <taxon>Bacilli</taxon>
        <taxon>Bacillales</taxon>
        <taxon>Bacillaceae</taxon>
        <taxon>Oceanobacillus</taxon>
    </lineage>
</organism>
<keyword evidence="2" id="KW-0067">ATP-binding</keyword>
<reference evidence="2 3" key="2">
    <citation type="journal article" date="2016" name="Genome Announc.">
        <title>Draft Genome Sequence of Oceanobacillus picturae Heshi-B3, Isolated from Fermented Rice Bran in a Traditional Japanese Seafood Dish.</title>
        <authorList>
            <person name="Akuzawa S."/>
            <person name="Nagaoka J."/>
            <person name="Kanekatsu M."/>
            <person name="Kanesaki Y."/>
            <person name="Suzuki T."/>
        </authorList>
    </citation>
    <scope>NUCLEOTIDE SEQUENCE [LARGE SCALE GENOMIC DNA]</scope>
    <source>
        <strain evidence="2 3">Heshi-B3</strain>
    </source>
</reference>
<feature type="region of interest" description="Disordered" evidence="1">
    <location>
        <begin position="42"/>
        <end position="64"/>
    </location>
</feature>
<dbReference type="Proteomes" id="UP000052946">
    <property type="component" value="Unassembled WGS sequence"/>
</dbReference>
<accession>A0A0U9H7R0</accession>
<sequence>MKKPNKELRSLLDARKRKKPNDSSRWESWMLDELKNDEEREVKPIGKRRRGQKDNAKRLRSDFT</sequence>
<protein>
    <submittedName>
        <fullName evidence="2">Cobalt ABC transporter ATP-binding protein</fullName>
    </submittedName>
</protein>
<dbReference type="EMBL" id="BBXV01000029">
    <property type="protein sequence ID" value="GAQ18527.1"/>
    <property type="molecule type" value="Genomic_DNA"/>
</dbReference>
<dbReference type="GO" id="GO:0005524">
    <property type="term" value="F:ATP binding"/>
    <property type="evidence" value="ECO:0007669"/>
    <property type="project" value="UniProtKB-KW"/>
</dbReference>
<feature type="region of interest" description="Disordered" evidence="1">
    <location>
        <begin position="1"/>
        <end position="25"/>
    </location>
</feature>
<name>A0A0U9H7R0_9BACI</name>
<feature type="compositionally biased region" description="Basic and acidic residues" evidence="1">
    <location>
        <begin position="52"/>
        <end position="64"/>
    </location>
</feature>
<dbReference type="AlphaFoldDB" id="A0A0U9H7R0"/>
<evidence type="ECO:0000256" key="1">
    <source>
        <dbReference type="SAM" id="MobiDB-lite"/>
    </source>
</evidence>
<reference evidence="3" key="1">
    <citation type="submission" date="2015-07" db="EMBL/GenBank/DDBJ databases">
        <title>Draft Genome Sequence of Oceanobacillus picturae Heshi-B3 that Was Isolated from Fermented Rice Bran with Aging Salted Mackerel, Which Was Named Heshiko as Traditional Fermented Seafood in Japan.</title>
        <authorList>
            <person name="Akuzawa S."/>
            <person name="Nakagawa J."/>
            <person name="Kanekatsu T."/>
            <person name="Kanesaki Y."/>
            <person name="Suzuki T."/>
        </authorList>
    </citation>
    <scope>NUCLEOTIDE SEQUENCE [LARGE SCALE GENOMIC DNA]</scope>
    <source>
        <strain evidence="3">Heshi-B3</strain>
    </source>
</reference>
<evidence type="ECO:0000313" key="2">
    <source>
        <dbReference type="EMBL" id="GAQ18527.1"/>
    </source>
</evidence>
<gene>
    <name evidence="2" type="ORF">OPHB3_2468</name>
</gene>
<evidence type="ECO:0000313" key="3">
    <source>
        <dbReference type="Proteomes" id="UP000052946"/>
    </source>
</evidence>